<dbReference type="EMBL" id="BMAW01090820">
    <property type="protein sequence ID" value="GFS46662.1"/>
    <property type="molecule type" value="Genomic_DNA"/>
</dbReference>
<sequence>MARGDSNALYDCGSNCSGLDSWLDLQLTHILGCNKIHNASYHSLANRIIEHLHRHLKWALNAHNQIKWTEILHIVLLSLRSALKEDIKATCSQLVYDTTLRLPSDLVAYGSIDQTPNPTHVINLIQKIPKPCFHCPS</sequence>
<dbReference type="OrthoDB" id="6428550at2759"/>
<name>A0A8X6MEZ1_NEPPI</name>
<evidence type="ECO:0000313" key="1">
    <source>
        <dbReference type="EMBL" id="GFS46662.1"/>
    </source>
</evidence>
<protein>
    <submittedName>
        <fullName evidence="1">Transposon Tf2-9 polyprotein</fullName>
    </submittedName>
</protein>
<evidence type="ECO:0000313" key="2">
    <source>
        <dbReference type="Proteomes" id="UP000887013"/>
    </source>
</evidence>
<gene>
    <name evidence="1" type="primary">Tf2-9_188</name>
    <name evidence="1" type="ORF">NPIL_147921</name>
</gene>
<dbReference type="Gene3D" id="3.30.420.10">
    <property type="entry name" value="Ribonuclease H-like superfamily/Ribonuclease H"/>
    <property type="match status" value="1"/>
</dbReference>
<dbReference type="AlphaFoldDB" id="A0A8X6MEZ1"/>
<dbReference type="GO" id="GO:0003676">
    <property type="term" value="F:nucleic acid binding"/>
    <property type="evidence" value="ECO:0007669"/>
    <property type="project" value="InterPro"/>
</dbReference>
<comment type="caution">
    <text evidence="1">The sequence shown here is derived from an EMBL/GenBank/DDBJ whole genome shotgun (WGS) entry which is preliminary data.</text>
</comment>
<dbReference type="InterPro" id="IPR036397">
    <property type="entry name" value="RNaseH_sf"/>
</dbReference>
<dbReference type="PANTHER" id="PTHR38681">
    <property type="entry name" value="RETROVIRUS-RELATED POL POLYPROTEIN FROM TRANSPOSON 412-LIKE PROTEIN-RELATED"/>
    <property type="match status" value="1"/>
</dbReference>
<accession>A0A8X6MEZ1</accession>
<dbReference type="PANTHER" id="PTHR38681:SF1">
    <property type="entry name" value="RETROVIRUS-RELATED POL POLYPROTEIN FROM TRANSPOSON 412-LIKE PROTEIN"/>
    <property type="match status" value="1"/>
</dbReference>
<proteinExistence type="predicted"/>
<organism evidence="1 2">
    <name type="scientific">Nephila pilipes</name>
    <name type="common">Giant wood spider</name>
    <name type="synonym">Nephila maculata</name>
    <dbReference type="NCBI Taxonomy" id="299642"/>
    <lineage>
        <taxon>Eukaryota</taxon>
        <taxon>Metazoa</taxon>
        <taxon>Ecdysozoa</taxon>
        <taxon>Arthropoda</taxon>
        <taxon>Chelicerata</taxon>
        <taxon>Arachnida</taxon>
        <taxon>Araneae</taxon>
        <taxon>Araneomorphae</taxon>
        <taxon>Entelegynae</taxon>
        <taxon>Araneoidea</taxon>
        <taxon>Nephilidae</taxon>
        <taxon>Nephila</taxon>
    </lineage>
</organism>
<dbReference type="Proteomes" id="UP000887013">
    <property type="component" value="Unassembled WGS sequence"/>
</dbReference>
<keyword evidence="2" id="KW-1185">Reference proteome</keyword>
<reference evidence="1" key="1">
    <citation type="submission" date="2020-08" db="EMBL/GenBank/DDBJ databases">
        <title>Multicomponent nature underlies the extraordinary mechanical properties of spider dragline silk.</title>
        <authorList>
            <person name="Kono N."/>
            <person name="Nakamura H."/>
            <person name="Mori M."/>
            <person name="Yoshida Y."/>
            <person name="Ohtoshi R."/>
            <person name="Malay A.D."/>
            <person name="Moran D.A.P."/>
            <person name="Tomita M."/>
            <person name="Numata K."/>
            <person name="Arakawa K."/>
        </authorList>
    </citation>
    <scope>NUCLEOTIDE SEQUENCE</scope>
</reference>